<sequence length="94" mass="10302">MLQSGFSQASVRLQSGFISDRRGNRVLGVHGSVVRPFLTNNQLVEMHQDRESGSPHPDHPKCISTPVTGAVEDISSSIIYNRPSESIDHPLHVS</sequence>
<feature type="compositionally biased region" description="Basic and acidic residues" evidence="1">
    <location>
        <begin position="46"/>
        <end position="61"/>
    </location>
</feature>
<gene>
    <name evidence="2" type="ORF">BDV27DRAFT_3561</name>
</gene>
<name>A0A5N7A5M2_9EURO</name>
<evidence type="ECO:0000256" key="1">
    <source>
        <dbReference type="SAM" id="MobiDB-lite"/>
    </source>
</evidence>
<protein>
    <submittedName>
        <fullName evidence="2">Uncharacterized protein</fullName>
    </submittedName>
</protein>
<dbReference type="AlphaFoldDB" id="A0A5N7A5M2"/>
<evidence type="ECO:0000313" key="2">
    <source>
        <dbReference type="EMBL" id="KAE8363820.1"/>
    </source>
</evidence>
<dbReference type="GeneID" id="43660868"/>
<proteinExistence type="predicted"/>
<dbReference type="EMBL" id="ML737666">
    <property type="protein sequence ID" value="KAE8363820.1"/>
    <property type="molecule type" value="Genomic_DNA"/>
</dbReference>
<keyword evidence="3" id="KW-1185">Reference proteome</keyword>
<organism evidence="2 3">
    <name type="scientific">Aspergillus caelatus</name>
    <dbReference type="NCBI Taxonomy" id="61420"/>
    <lineage>
        <taxon>Eukaryota</taxon>
        <taxon>Fungi</taxon>
        <taxon>Dikarya</taxon>
        <taxon>Ascomycota</taxon>
        <taxon>Pezizomycotina</taxon>
        <taxon>Eurotiomycetes</taxon>
        <taxon>Eurotiomycetidae</taxon>
        <taxon>Eurotiales</taxon>
        <taxon>Aspergillaceae</taxon>
        <taxon>Aspergillus</taxon>
        <taxon>Aspergillus subgen. Circumdati</taxon>
    </lineage>
</organism>
<dbReference type="Proteomes" id="UP000326268">
    <property type="component" value="Unassembled WGS sequence"/>
</dbReference>
<accession>A0A5N7A5M2</accession>
<dbReference type="RefSeq" id="XP_031926901.1">
    <property type="nucleotide sequence ID" value="XM_032076422.1"/>
</dbReference>
<feature type="region of interest" description="Disordered" evidence="1">
    <location>
        <begin position="44"/>
        <end position="63"/>
    </location>
</feature>
<reference evidence="2 3" key="1">
    <citation type="submission" date="2019-04" db="EMBL/GenBank/DDBJ databases">
        <title>Friends and foes A comparative genomics studyof 23 Aspergillus species from section Flavi.</title>
        <authorList>
            <consortium name="DOE Joint Genome Institute"/>
            <person name="Kjaerbolling I."/>
            <person name="Vesth T."/>
            <person name="Frisvad J.C."/>
            <person name="Nybo J.L."/>
            <person name="Theobald S."/>
            <person name="Kildgaard S."/>
            <person name="Isbrandt T."/>
            <person name="Kuo A."/>
            <person name="Sato A."/>
            <person name="Lyhne E.K."/>
            <person name="Kogle M.E."/>
            <person name="Wiebenga A."/>
            <person name="Kun R.S."/>
            <person name="Lubbers R.J."/>
            <person name="Makela M.R."/>
            <person name="Barry K."/>
            <person name="Chovatia M."/>
            <person name="Clum A."/>
            <person name="Daum C."/>
            <person name="Haridas S."/>
            <person name="He G."/>
            <person name="LaButti K."/>
            <person name="Lipzen A."/>
            <person name="Mondo S."/>
            <person name="Riley R."/>
            <person name="Salamov A."/>
            <person name="Simmons B.A."/>
            <person name="Magnuson J.K."/>
            <person name="Henrissat B."/>
            <person name="Mortensen U.H."/>
            <person name="Larsen T.O."/>
            <person name="Devries R.P."/>
            <person name="Grigoriev I.V."/>
            <person name="Machida M."/>
            <person name="Baker S.E."/>
            <person name="Andersen M.R."/>
        </authorList>
    </citation>
    <scope>NUCLEOTIDE SEQUENCE [LARGE SCALE GENOMIC DNA]</scope>
    <source>
        <strain evidence="2 3">CBS 763.97</strain>
    </source>
</reference>
<evidence type="ECO:0000313" key="3">
    <source>
        <dbReference type="Proteomes" id="UP000326268"/>
    </source>
</evidence>